<dbReference type="STRING" id="1137138.A0A067NC92"/>
<organism evidence="1 2">
    <name type="scientific">Pleurotus ostreatus (strain PC15)</name>
    <name type="common">Oyster mushroom</name>
    <dbReference type="NCBI Taxonomy" id="1137138"/>
    <lineage>
        <taxon>Eukaryota</taxon>
        <taxon>Fungi</taxon>
        <taxon>Dikarya</taxon>
        <taxon>Basidiomycota</taxon>
        <taxon>Agaricomycotina</taxon>
        <taxon>Agaricomycetes</taxon>
        <taxon>Agaricomycetidae</taxon>
        <taxon>Agaricales</taxon>
        <taxon>Pleurotineae</taxon>
        <taxon>Pleurotaceae</taxon>
        <taxon>Pleurotus</taxon>
    </lineage>
</organism>
<protein>
    <submittedName>
        <fullName evidence="1">Uncharacterized protein</fullName>
    </submittedName>
</protein>
<accession>A0A067NC92</accession>
<name>A0A067NC92_PLEO1</name>
<sequence length="242" mass="28550">CDEQNFRYDLLGTPRSPWNRSAARVFTQAFNTWAEVEFDAEVLEEAFFTWLKSLKQARKKSQLPSAERQLAVSMSRRKMRRRTVSVTFNDAVSQLFHTRLDTAQTHPLLHRHVPMLERLGPEGMSEDESVVEDDHNEARARPRRPVYRVKSPCWRADEVGEWLEVFDVVHLNERRTKSDLRGQYPRLRAHVPHIVDDEAKPVQQLPVNTYHATWLESQTNPSHRLRPLADRYDFRHDNALFR</sequence>
<dbReference type="HOGENOM" id="CLU_034218_0_0_1"/>
<dbReference type="Proteomes" id="UP000027073">
    <property type="component" value="Unassembled WGS sequence"/>
</dbReference>
<dbReference type="AlphaFoldDB" id="A0A067NC92"/>
<dbReference type="OrthoDB" id="3224221at2759"/>
<proteinExistence type="predicted"/>
<dbReference type="EMBL" id="KL198010">
    <property type="protein sequence ID" value="KDQ25658.1"/>
    <property type="molecule type" value="Genomic_DNA"/>
</dbReference>
<evidence type="ECO:0000313" key="1">
    <source>
        <dbReference type="EMBL" id="KDQ25658.1"/>
    </source>
</evidence>
<reference evidence="2" key="1">
    <citation type="journal article" date="2014" name="Proc. Natl. Acad. Sci. U.S.A.">
        <title>Extensive sampling of basidiomycete genomes demonstrates inadequacy of the white-rot/brown-rot paradigm for wood decay fungi.</title>
        <authorList>
            <person name="Riley R."/>
            <person name="Salamov A.A."/>
            <person name="Brown D.W."/>
            <person name="Nagy L.G."/>
            <person name="Floudas D."/>
            <person name="Held B.W."/>
            <person name="Levasseur A."/>
            <person name="Lombard V."/>
            <person name="Morin E."/>
            <person name="Otillar R."/>
            <person name="Lindquist E.A."/>
            <person name="Sun H."/>
            <person name="LaButti K.M."/>
            <person name="Schmutz J."/>
            <person name="Jabbour D."/>
            <person name="Luo H."/>
            <person name="Baker S.E."/>
            <person name="Pisabarro A.G."/>
            <person name="Walton J.D."/>
            <person name="Blanchette R.A."/>
            <person name="Henrissat B."/>
            <person name="Martin F."/>
            <person name="Cullen D."/>
            <person name="Hibbett D.S."/>
            <person name="Grigoriev I.V."/>
        </authorList>
    </citation>
    <scope>NUCLEOTIDE SEQUENCE [LARGE SCALE GENOMIC DNA]</scope>
    <source>
        <strain evidence="2">PC15</strain>
    </source>
</reference>
<evidence type="ECO:0000313" key="2">
    <source>
        <dbReference type="Proteomes" id="UP000027073"/>
    </source>
</evidence>
<feature type="non-terminal residue" evidence="1">
    <location>
        <position position="1"/>
    </location>
</feature>
<dbReference type="InParanoid" id="A0A067NC92"/>
<dbReference type="VEuPathDB" id="FungiDB:PLEOSDRAFT_1045309"/>
<gene>
    <name evidence="1" type="ORF">PLEOSDRAFT_1045309</name>
</gene>